<proteinExistence type="predicted"/>
<dbReference type="SMART" id="SM00297">
    <property type="entry name" value="BROMO"/>
    <property type="match status" value="1"/>
</dbReference>
<dbReference type="EMBL" id="JAIWQS010000004">
    <property type="protein sequence ID" value="KAJ8768818.1"/>
    <property type="molecule type" value="Genomic_DNA"/>
</dbReference>
<keyword evidence="6" id="KW-1185">Reference proteome</keyword>
<protein>
    <recommendedName>
        <fullName evidence="4">Bromo domain-containing protein</fullName>
    </recommendedName>
</protein>
<gene>
    <name evidence="5" type="ORF">K2173_023722</name>
</gene>
<dbReference type="CDD" id="cd04369">
    <property type="entry name" value="Bromodomain"/>
    <property type="match status" value="1"/>
</dbReference>
<dbReference type="Gene3D" id="1.20.920.10">
    <property type="entry name" value="Bromodomain-like"/>
    <property type="match status" value="1"/>
</dbReference>
<keyword evidence="1 2" id="KW-0103">Bromodomain</keyword>
<comment type="caution">
    <text evidence="5">The sequence shown here is derived from an EMBL/GenBank/DDBJ whole genome shotgun (WGS) entry which is preliminary data.</text>
</comment>
<feature type="region of interest" description="Disordered" evidence="3">
    <location>
        <begin position="516"/>
        <end position="559"/>
    </location>
</feature>
<name>A0AAV8TRJ0_9ROSI</name>
<dbReference type="AlphaFoldDB" id="A0AAV8TRJ0"/>
<dbReference type="InterPro" id="IPR001487">
    <property type="entry name" value="Bromodomain"/>
</dbReference>
<sequence>MEKQEGTISTRSGLRRSARISELEENARLLALQKKAKVNNNNDSNNDDKGKSTSRRGRKRKSLQVVGVNSASIHFLEHHGEGTKPLLVYSDEGERKNQPISISSSPSDKWNQMLELILDILQRRDTREIFTHPINPTALVFCYYNVIKEPMDFGTMRAKLHGGRYASLEQFEYDVFLVCSNAMRFNAPESKFYTEARAISELAQQLFHSLRSDPEKFESEYLGIKRCDKKPTRPVSAGGVSTSKHRIIGDASNNPFFGEPNDVNSSEIEKRRTYRPQSSSVKEDDWSFSLVLNAPKQLQFNADAGVGYRESLMSFVKDLGPTAQMVASRKLAQLPNQSSSSCVDSPSSTLHLGGGIHHQERQGYQMPSHLSSCGSPPAASYKGMMVDHTSWAPTPSAALPTEACGSSHQQDQMGGSRDGMDDLISTIMQLGAIQNMSAQAPSGSFYPLTGADHEDVYAAPVQPQPALHQHHQFANTGVQGQSPWPTNNNLDGYHQLEPRWLPPQTRAAEVPTITTHQPQGTSSFFSAFDDSQGPSSNSANVPDHTRHGTNFGQSVRQPAVDRWNQRQEAWSLESICNHNPPVKQRQEQIRTTTPWDHQELNSAMVGQERPLLFDQSTRMMSFSSRDQQGAHCPQPQGVHGAAESSSRTFNTQPSSSRRGNQQHPDLNLQL</sequence>
<feature type="region of interest" description="Disordered" evidence="3">
    <location>
        <begin position="31"/>
        <end position="63"/>
    </location>
</feature>
<dbReference type="PRINTS" id="PR00503">
    <property type="entry name" value="BROMODOMAIN"/>
</dbReference>
<evidence type="ECO:0000313" key="6">
    <source>
        <dbReference type="Proteomes" id="UP001159364"/>
    </source>
</evidence>
<evidence type="ECO:0000313" key="5">
    <source>
        <dbReference type="EMBL" id="KAJ8768818.1"/>
    </source>
</evidence>
<feature type="compositionally biased region" description="Polar residues" evidence="3">
    <location>
        <begin position="516"/>
        <end position="525"/>
    </location>
</feature>
<dbReference type="Pfam" id="PF00439">
    <property type="entry name" value="Bromodomain"/>
    <property type="match status" value="1"/>
</dbReference>
<dbReference type="InterPro" id="IPR051831">
    <property type="entry name" value="Bromodomain_contain_prot"/>
</dbReference>
<organism evidence="5 6">
    <name type="scientific">Erythroxylum novogranatense</name>
    <dbReference type="NCBI Taxonomy" id="1862640"/>
    <lineage>
        <taxon>Eukaryota</taxon>
        <taxon>Viridiplantae</taxon>
        <taxon>Streptophyta</taxon>
        <taxon>Embryophyta</taxon>
        <taxon>Tracheophyta</taxon>
        <taxon>Spermatophyta</taxon>
        <taxon>Magnoliopsida</taxon>
        <taxon>eudicotyledons</taxon>
        <taxon>Gunneridae</taxon>
        <taxon>Pentapetalae</taxon>
        <taxon>rosids</taxon>
        <taxon>fabids</taxon>
        <taxon>Malpighiales</taxon>
        <taxon>Erythroxylaceae</taxon>
        <taxon>Erythroxylum</taxon>
    </lineage>
</organism>
<feature type="region of interest" description="Disordered" evidence="3">
    <location>
        <begin position="620"/>
        <end position="670"/>
    </location>
</feature>
<dbReference type="InterPro" id="IPR036427">
    <property type="entry name" value="Bromodomain-like_sf"/>
</dbReference>
<evidence type="ECO:0000256" key="1">
    <source>
        <dbReference type="ARBA" id="ARBA00023117"/>
    </source>
</evidence>
<dbReference type="PANTHER" id="PTHR22881">
    <property type="entry name" value="BROMODOMAIN CONTAINING PROTEIN"/>
    <property type="match status" value="1"/>
</dbReference>
<accession>A0AAV8TRJ0</accession>
<feature type="domain" description="Bromo" evidence="4">
    <location>
        <begin position="122"/>
        <end position="193"/>
    </location>
</feature>
<evidence type="ECO:0000256" key="2">
    <source>
        <dbReference type="PROSITE-ProRule" id="PRU00035"/>
    </source>
</evidence>
<dbReference type="SUPFAM" id="SSF47370">
    <property type="entry name" value="Bromodomain"/>
    <property type="match status" value="1"/>
</dbReference>
<evidence type="ECO:0000259" key="4">
    <source>
        <dbReference type="PROSITE" id="PS50014"/>
    </source>
</evidence>
<evidence type="ECO:0000256" key="3">
    <source>
        <dbReference type="SAM" id="MobiDB-lite"/>
    </source>
</evidence>
<feature type="compositionally biased region" description="Polar residues" evidence="3">
    <location>
        <begin position="643"/>
        <end position="670"/>
    </location>
</feature>
<dbReference type="PROSITE" id="PS50014">
    <property type="entry name" value="BROMODOMAIN_2"/>
    <property type="match status" value="1"/>
</dbReference>
<dbReference type="Proteomes" id="UP001159364">
    <property type="component" value="Linkage Group LG04"/>
</dbReference>
<feature type="compositionally biased region" description="Basic residues" evidence="3">
    <location>
        <begin position="52"/>
        <end position="62"/>
    </location>
</feature>
<dbReference type="PANTHER" id="PTHR22881:SF26">
    <property type="entry name" value="BROMODOMAIN CONTAINING PROTEIN, EXPRESSED"/>
    <property type="match status" value="1"/>
</dbReference>
<feature type="region of interest" description="Disordered" evidence="3">
    <location>
        <begin position="251"/>
        <end position="277"/>
    </location>
</feature>
<reference evidence="5 6" key="1">
    <citation type="submission" date="2021-09" db="EMBL/GenBank/DDBJ databases">
        <title>Genomic insights and catalytic innovation underlie evolution of tropane alkaloids biosynthesis.</title>
        <authorList>
            <person name="Wang Y.-J."/>
            <person name="Tian T."/>
            <person name="Huang J.-P."/>
            <person name="Huang S.-X."/>
        </authorList>
    </citation>
    <scope>NUCLEOTIDE SEQUENCE [LARGE SCALE GENOMIC DNA]</scope>
    <source>
        <strain evidence="5">KIB-2018</strain>
        <tissue evidence="5">Leaf</tissue>
    </source>
</reference>